<evidence type="ECO:0000259" key="1">
    <source>
        <dbReference type="Pfam" id="PF05285"/>
    </source>
</evidence>
<protein>
    <recommendedName>
        <fullName evidence="1">SDA1 middle domain-containing protein</fullName>
    </recommendedName>
</protein>
<dbReference type="InterPro" id="IPR007949">
    <property type="entry name" value="SDA1_MD"/>
</dbReference>
<reference evidence="2" key="1">
    <citation type="submission" date="2015-04" db="EMBL/GenBank/DDBJ databases">
        <title>The genome sequence of the plant pathogenic Rhizarian Plasmodiophora brassicae reveals insights in its biotrophic life cycle and the origin of chitin synthesis.</title>
        <authorList>
            <person name="Schwelm A."/>
            <person name="Fogelqvist J."/>
            <person name="Knaust A."/>
            <person name="Julke S."/>
            <person name="Lilja T."/>
            <person name="Dhandapani V."/>
            <person name="Bonilla-Rosso G."/>
            <person name="Karlsson M."/>
            <person name="Shevchenko A."/>
            <person name="Choi S.R."/>
            <person name="Kim H.G."/>
            <person name="Park J.Y."/>
            <person name="Lim Y.P."/>
            <person name="Ludwig-Muller J."/>
            <person name="Dixelius C."/>
        </authorList>
    </citation>
    <scope>NUCLEOTIDE SEQUENCE</scope>
    <source>
        <tissue evidence="2">Potato root galls</tissue>
    </source>
</reference>
<feature type="domain" description="SDA1 middle" evidence="1">
    <location>
        <begin position="6"/>
        <end position="90"/>
    </location>
</feature>
<dbReference type="Pfam" id="PF05285">
    <property type="entry name" value="SDA1_dom"/>
    <property type="match status" value="1"/>
</dbReference>
<proteinExistence type="predicted"/>
<sequence>MDDDEAAALQKKMAVAENLQRQSKLPLGAVEILTPKDFERLEILQKHEAAAMGKRQRRTEIGAVVDPTELEPSTKQKRRRIEERIALIKANQDEVSITFLSCALVCLLTD</sequence>
<organism evidence="2">
    <name type="scientific">Spongospora subterranea</name>
    <dbReference type="NCBI Taxonomy" id="70186"/>
    <lineage>
        <taxon>Eukaryota</taxon>
        <taxon>Sar</taxon>
        <taxon>Rhizaria</taxon>
        <taxon>Endomyxa</taxon>
        <taxon>Phytomyxea</taxon>
        <taxon>Plasmodiophorida</taxon>
        <taxon>Plasmodiophoridae</taxon>
        <taxon>Spongospora</taxon>
    </lineage>
</organism>
<dbReference type="EMBL" id="HACM01004149">
    <property type="protein sequence ID" value="CRZ04591.1"/>
    <property type="molecule type" value="Transcribed_RNA"/>
</dbReference>
<dbReference type="EMBL" id="HACM01004147">
    <property type="protein sequence ID" value="CRZ04589.1"/>
    <property type="molecule type" value="Transcribed_RNA"/>
</dbReference>
<dbReference type="AlphaFoldDB" id="A0A0H5QSN5"/>
<evidence type="ECO:0000313" key="2">
    <source>
        <dbReference type="EMBL" id="CRZ04591.1"/>
    </source>
</evidence>
<accession>A0A0H5QSN5</accession>
<name>A0A0H5QSN5_9EUKA</name>